<name>X1AGM5_9ZZZZ</name>
<feature type="non-terminal residue" evidence="1">
    <location>
        <position position="77"/>
    </location>
</feature>
<accession>X1AGM5</accession>
<comment type="caution">
    <text evidence="1">The sequence shown here is derived from an EMBL/GenBank/DDBJ whole genome shotgun (WGS) entry which is preliminary data.</text>
</comment>
<gene>
    <name evidence="1" type="ORF">S01H4_07103</name>
</gene>
<organism evidence="1">
    <name type="scientific">marine sediment metagenome</name>
    <dbReference type="NCBI Taxonomy" id="412755"/>
    <lineage>
        <taxon>unclassified sequences</taxon>
        <taxon>metagenomes</taxon>
        <taxon>ecological metagenomes</taxon>
    </lineage>
</organism>
<reference evidence="1" key="1">
    <citation type="journal article" date="2014" name="Front. Microbiol.">
        <title>High frequency of phylogenetically diverse reductive dehalogenase-homologous genes in deep subseafloor sedimentary metagenomes.</title>
        <authorList>
            <person name="Kawai M."/>
            <person name="Futagami T."/>
            <person name="Toyoda A."/>
            <person name="Takaki Y."/>
            <person name="Nishi S."/>
            <person name="Hori S."/>
            <person name="Arai W."/>
            <person name="Tsubouchi T."/>
            <person name="Morono Y."/>
            <person name="Uchiyama I."/>
            <person name="Ito T."/>
            <person name="Fujiyama A."/>
            <person name="Inagaki F."/>
            <person name="Takami H."/>
        </authorList>
    </citation>
    <scope>NUCLEOTIDE SEQUENCE</scope>
    <source>
        <strain evidence="1">Expedition CK06-06</strain>
    </source>
</reference>
<dbReference type="EMBL" id="BART01002282">
    <property type="protein sequence ID" value="GAG59206.1"/>
    <property type="molecule type" value="Genomic_DNA"/>
</dbReference>
<proteinExistence type="predicted"/>
<evidence type="ECO:0000313" key="1">
    <source>
        <dbReference type="EMBL" id="GAG59206.1"/>
    </source>
</evidence>
<dbReference type="AlphaFoldDB" id="X1AGM5"/>
<sequence length="77" mass="8946">MKEILEQYLKNLTGASLHGDAREESYYKHLDELIKQFAEIQKIKNIDITILPKKTEAGNPDFRIWDGKNHITGYIEA</sequence>
<protein>
    <submittedName>
        <fullName evidence="1">Uncharacterized protein</fullName>
    </submittedName>
</protein>